<dbReference type="Pfam" id="PF23344">
    <property type="entry name" value="ZP-N"/>
    <property type="match status" value="1"/>
</dbReference>
<comment type="caution">
    <text evidence="6">The sequence shown here is derived from an EMBL/GenBank/DDBJ whole genome shotgun (WGS) entry which is preliminary data.</text>
</comment>
<feature type="compositionally biased region" description="Polar residues" evidence="3">
    <location>
        <begin position="561"/>
        <end position="571"/>
    </location>
</feature>
<feature type="region of interest" description="Disordered" evidence="3">
    <location>
        <begin position="140"/>
        <end position="182"/>
    </location>
</feature>
<feature type="region of interest" description="Disordered" evidence="3">
    <location>
        <begin position="548"/>
        <end position="571"/>
    </location>
</feature>
<dbReference type="Gene3D" id="2.60.40.4100">
    <property type="entry name" value="Zona pellucida, ZP-C domain"/>
    <property type="match status" value="1"/>
</dbReference>
<keyword evidence="2" id="KW-1015">Disulfide bond</keyword>
<dbReference type="InterPro" id="IPR001507">
    <property type="entry name" value="ZP_dom"/>
</dbReference>
<evidence type="ECO:0000259" key="5">
    <source>
        <dbReference type="PROSITE" id="PS51034"/>
    </source>
</evidence>
<dbReference type="PANTHER" id="PTHR14002:SF45">
    <property type="entry name" value="ZP DOMAIN-CONTAINING PROTEIN"/>
    <property type="match status" value="1"/>
</dbReference>
<dbReference type="InterPro" id="IPR042235">
    <property type="entry name" value="ZP-C_dom"/>
</dbReference>
<keyword evidence="4" id="KW-0472">Membrane</keyword>
<sequence length="571" mass="62527">MQGCVNERRNHVVAKPVYILELLDPPSQSPGISGIDLEILTVNADGEEEDRDEEEMDRDIHLLVKSPPNLKWSLHSKSIAGLVEIVADADVRTTGVKFSSVALRTEVITVSGRELVDWSKDFIAPVQLYAGIHGANTIKLKIPPTGKNKASPRDRTTSSNGKPEKGPVRKNGPDQQDPSKNQIRTTCAGGQMEVVISKIFIEWAGLGDYKISLTDPTCQPIEESDDSIILRTGLTACGTQAAPMDDVVSFTNAVIIKTPPGLVNSYLEDEVGSGFFREEGGSGLDDLDPLTDDEDYGKKHLNITVECKISIEKPSAKCDMILYKEPLFRTTKTNYPVTVLKDSFMFIKASIGSDSTLMVDSCWFSNSKLPQDSDAHTEMIVTNGCERDPYFTLIDPPMESHNGPNMNEAKFRIIFKDWIKGYSQIYLHCQFYSCQRSSATGCVRGPRKGCTEIVPGDPRPRRPACAPVTIGPLELIDRDIPKQVLVTPQARPDYRKDDSNHGQQQRIIVEGLDSATVVGIAFAAFAIGILLTGALWFIHSHTGPIKRGVSNHRGADASGDLTPNSSSPMTA</sequence>
<evidence type="ECO:0000256" key="1">
    <source>
        <dbReference type="ARBA" id="ARBA00022729"/>
    </source>
</evidence>
<dbReference type="PANTHER" id="PTHR14002">
    <property type="entry name" value="ENDOGLIN/TGF-BETA RECEPTOR TYPE III"/>
    <property type="match status" value="1"/>
</dbReference>
<proteinExistence type="predicted"/>
<keyword evidence="4" id="KW-1133">Transmembrane helix</keyword>
<feature type="transmembrane region" description="Helical" evidence="4">
    <location>
        <begin position="515"/>
        <end position="538"/>
    </location>
</feature>
<dbReference type="Proteomes" id="UP001497497">
    <property type="component" value="Unassembled WGS sequence"/>
</dbReference>
<dbReference type="InterPro" id="IPR055355">
    <property type="entry name" value="ZP-C"/>
</dbReference>
<dbReference type="Pfam" id="PF00100">
    <property type="entry name" value="Zona_pellucida"/>
    <property type="match status" value="1"/>
</dbReference>
<evidence type="ECO:0000256" key="4">
    <source>
        <dbReference type="SAM" id="Phobius"/>
    </source>
</evidence>
<organism evidence="6 7">
    <name type="scientific">Lymnaea stagnalis</name>
    <name type="common">Great pond snail</name>
    <name type="synonym">Helix stagnalis</name>
    <dbReference type="NCBI Taxonomy" id="6523"/>
    <lineage>
        <taxon>Eukaryota</taxon>
        <taxon>Metazoa</taxon>
        <taxon>Spiralia</taxon>
        <taxon>Lophotrochozoa</taxon>
        <taxon>Mollusca</taxon>
        <taxon>Gastropoda</taxon>
        <taxon>Heterobranchia</taxon>
        <taxon>Euthyneura</taxon>
        <taxon>Panpulmonata</taxon>
        <taxon>Hygrophila</taxon>
        <taxon>Lymnaeoidea</taxon>
        <taxon>Lymnaeidae</taxon>
        <taxon>Lymnaea</taxon>
    </lineage>
</organism>
<feature type="compositionally biased region" description="Basic and acidic residues" evidence="3">
    <location>
        <begin position="151"/>
        <end position="167"/>
    </location>
</feature>
<accession>A0AAV2I4M6</accession>
<evidence type="ECO:0000256" key="3">
    <source>
        <dbReference type="SAM" id="MobiDB-lite"/>
    </source>
</evidence>
<feature type="domain" description="ZP" evidence="5">
    <location>
        <begin position="186"/>
        <end position="449"/>
    </location>
</feature>
<evidence type="ECO:0000313" key="6">
    <source>
        <dbReference type="EMBL" id="CAL1540445.1"/>
    </source>
</evidence>
<dbReference type="Gene3D" id="2.60.40.3210">
    <property type="entry name" value="Zona pellucida, ZP-N domain"/>
    <property type="match status" value="1"/>
</dbReference>
<evidence type="ECO:0000313" key="7">
    <source>
        <dbReference type="Proteomes" id="UP001497497"/>
    </source>
</evidence>
<protein>
    <recommendedName>
        <fullName evidence="5">ZP domain-containing protein</fullName>
    </recommendedName>
</protein>
<dbReference type="AlphaFoldDB" id="A0AAV2I4M6"/>
<keyword evidence="1" id="KW-0732">Signal</keyword>
<name>A0AAV2I4M6_LYMST</name>
<keyword evidence="7" id="KW-1185">Reference proteome</keyword>
<dbReference type="EMBL" id="CAXITT010000382">
    <property type="protein sequence ID" value="CAL1540445.1"/>
    <property type="molecule type" value="Genomic_DNA"/>
</dbReference>
<keyword evidence="4" id="KW-0812">Transmembrane</keyword>
<dbReference type="PROSITE" id="PS51034">
    <property type="entry name" value="ZP_2"/>
    <property type="match status" value="1"/>
</dbReference>
<reference evidence="6 7" key="1">
    <citation type="submission" date="2024-04" db="EMBL/GenBank/DDBJ databases">
        <authorList>
            <consortium name="Genoscope - CEA"/>
            <person name="William W."/>
        </authorList>
    </citation>
    <scope>NUCLEOTIDE SEQUENCE [LARGE SCALE GENOMIC DNA]</scope>
</reference>
<evidence type="ECO:0000256" key="2">
    <source>
        <dbReference type="ARBA" id="ARBA00023157"/>
    </source>
</evidence>
<gene>
    <name evidence="6" type="ORF">GSLYS_00014094001</name>
</gene>
<dbReference type="SMART" id="SM00241">
    <property type="entry name" value="ZP"/>
    <property type="match status" value="1"/>
</dbReference>
<dbReference type="InterPro" id="IPR055356">
    <property type="entry name" value="ZP-N"/>
</dbReference>
<feature type="compositionally biased region" description="Polar residues" evidence="3">
    <location>
        <begin position="173"/>
        <end position="182"/>
    </location>
</feature>